<proteinExistence type="predicted"/>
<evidence type="ECO:0000256" key="1">
    <source>
        <dbReference type="SAM" id="Phobius"/>
    </source>
</evidence>
<keyword evidence="1" id="KW-1133">Transmembrane helix</keyword>
<dbReference type="InterPro" id="IPR050491">
    <property type="entry name" value="AmpC-like"/>
</dbReference>
<dbReference type="PANTHER" id="PTHR46825:SF7">
    <property type="entry name" value="D-ALANYL-D-ALANINE CARBOXYPEPTIDASE"/>
    <property type="match status" value="1"/>
</dbReference>
<keyword evidence="4" id="KW-1185">Reference proteome</keyword>
<dbReference type="InterPro" id="IPR001466">
    <property type="entry name" value="Beta-lactam-related"/>
</dbReference>
<accession>A0A2U1TAI2</accession>
<name>A0A2U1TAI2_9MICO</name>
<feature type="domain" description="Beta-lactamase-related" evidence="2">
    <location>
        <begin position="67"/>
        <end position="396"/>
    </location>
</feature>
<dbReference type="GO" id="GO:0016787">
    <property type="term" value="F:hydrolase activity"/>
    <property type="evidence" value="ECO:0007669"/>
    <property type="project" value="UniProtKB-KW"/>
</dbReference>
<reference evidence="4" key="1">
    <citation type="submission" date="2018-04" db="EMBL/GenBank/DDBJ databases">
        <authorList>
            <person name="Liu S."/>
            <person name="Wang Z."/>
            <person name="Li J."/>
        </authorList>
    </citation>
    <scope>NUCLEOTIDE SEQUENCE [LARGE SCALE GENOMIC DNA]</scope>
    <source>
        <strain evidence="4">622</strain>
    </source>
</reference>
<gene>
    <name evidence="3" type="ORF">DF223_14685</name>
</gene>
<protein>
    <submittedName>
        <fullName evidence="3">Serine hydrolase</fullName>
    </submittedName>
</protein>
<organism evidence="3 4">
    <name type="scientific">Mycetocola zhujimingii</name>
    <dbReference type="NCBI Taxonomy" id="2079792"/>
    <lineage>
        <taxon>Bacteria</taxon>
        <taxon>Bacillati</taxon>
        <taxon>Actinomycetota</taxon>
        <taxon>Actinomycetes</taxon>
        <taxon>Micrococcales</taxon>
        <taxon>Microbacteriaceae</taxon>
        <taxon>Mycetocola</taxon>
    </lineage>
</organism>
<dbReference type="SUPFAM" id="SSF56601">
    <property type="entry name" value="beta-lactamase/transpeptidase-like"/>
    <property type="match status" value="1"/>
</dbReference>
<evidence type="ECO:0000313" key="4">
    <source>
        <dbReference type="Proteomes" id="UP000244962"/>
    </source>
</evidence>
<keyword evidence="1" id="KW-0812">Transmembrane</keyword>
<keyword evidence="3" id="KW-0378">Hydrolase</keyword>
<dbReference type="Proteomes" id="UP000244962">
    <property type="component" value="Unassembled WGS sequence"/>
</dbReference>
<evidence type="ECO:0000259" key="2">
    <source>
        <dbReference type="Pfam" id="PF00144"/>
    </source>
</evidence>
<feature type="transmembrane region" description="Helical" evidence="1">
    <location>
        <begin position="23"/>
        <end position="46"/>
    </location>
</feature>
<dbReference type="InterPro" id="IPR012338">
    <property type="entry name" value="Beta-lactam/transpept-like"/>
</dbReference>
<evidence type="ECO:0000313" key="3">
    <source>
        <dbReference type="EMBL" id="PWC04683.1"/>
    </source>
</evidence>
<sequence length="413" mass="44349">MNQQESQNTVEPAAIQPSRRRGVIIATTSVLAVGALVAGAWGAGAWSDAAPVEKEETAKNSVIQEHLDGLVDLGFPAALASFTNPDGEHEDYVAGVGNLTTDEPVPVDGEVRMGSNTKTFTSVAVLQLVEDGQLALDEPIDTYLPGVVTGDGVDGTRITVRHLLQQMSGLPEYADEIAMDFEKVQSVYTSPRDLLDIALSKPAGFAAGERWEYSNTNYLVLGLLIERVAERPLFEAITERIIEPLGLEHTYFPTVGEKTLRGEHPSGYHINSDGDFYDVSALDPSWGWAAGQIVASPSDLNEFTRAVLDGRLLGEEMTTEMQKTVPAEEGLWPGAGYGLGLQSYPLSCGGVIWGHGGDIHGFQTRNGVASDGTAFTVAVTALPWAFIAEEDEPRMMDTYRAVTDAVDAAFCED</sequence>
<keyword evidence="1" id="KW-0472">Membrane</keyword>
<comment type="caution">
    <text evidence="3">The sequence shown here is derived from an EMBL/GenBank/DDBJ whole genome shotgun (WGS) entry which is preliminary data.</text>
</comment>
<dbReference type="AlphaFoldDB" id="A0A2U1TAI2"/>
<dbReference type="PANTHER" id="PTHR46825">
    <property type="entry name" value="D-ALANYL-D-ALANINE-CARBOXYPEPTIDASE/ENDOPEPTIDASE AMPH"/>
    <property type="match status" value="1"/>
</dbReference>
<dbReference type="EMBL" id="QEFB01000018">
    <property type="protein sequence ID" value="PWC04683.1"/>
    <property type="molecule type" value="Genomic_DNA"/>
</dbReference>
<dbReference type="Gene3D" id="3.40.710.10">
    <property type="entry name" value="DD-peptidase/beta-lactamase superfamily"/>
    <property type="match status" value="1"/>
</dbReference>
<dbReference type="Pfam" id="PF00144">
    <property type="entry name" value="Beta-lactamase"/>
    <property type="match status" value="1"/>
</dbReference>